<proteinExistence type="predicted"/>
<name>A0AAD6RQ87_9ROSI</name>
<keyword evidence="2" id="KW-1185">Reference proteome</keyword>
<organism evidence="1 2">
    <name type="scientific">Populus alba x Populus x berolinensis</name>
    <dbReference type="NCBI Taxonomy" id="444605"/>
    <lineage>
        <taxon>Eukaryota</taxon>
        <taxon>Viridiplantae</taxon>
        <taxon>Streptophyta</taxon>
        <taxon>Embryophyta</taxon>
        <taxon>Tracheophyta</taxon>
        <taxon>Spermatophyta</taxon>
        <taxon>Magnoliopsida</taxon>
        <taxon>eudicotyledons</taxon>
        <taxon>Gunneridae</taxon>
        <taxon>Pentapetalae</taxon>
        <taxon>rosids</taxon>
        <taxon>fabids</taxon>
        <taxon>Malpighiales</taxon>
        <taxon>Salicaceae</taxon>
        <taxon>Saliceae</taxon>
        <taxon>Populus</taxon>
    </lineage>
</organism>
<evidence type="ECO:0000313" key="2">
    <source>
        <dbReference type="Proteomes" id="UP001164929"/>
    </source>
</evidence>
<gene>
    <name evidence="1" type="ORF">NC653_002938</name>
</gene>
<dbReference type="Proteomes" id="UP001164929">
    <property type="component" value="Chromosome 1"/>
</dbReference>
<dbReference type="EMBL" id="JAQIZT010000001">
    <property type="protein sequence ID" value="KAJ7013068.1"/>
    <property type="molecule type" value="Genomic_DNA"/>
</dbReference>
<comment type="caution">
    <text evidence="1">The sequence shown here is derived from an EMBL/GenBank/DDBJ whole genome shotgun (WGS) entry which is preliminary data.</text>
</comment>
<evidence type="ECO:0000313" key="1">
    <source>
        <dbReference type="EMBL" id="KAJ7013068.1"/>
    </source>
</evidence>
<dbReference type="AlphaFoldDB" id="A0AAD6RQ87"/>
<protein>
    <submittedName>
        <fullName evidence="1">Uncharacterized protein</fullName>
    </submittedName>
</protein>
<reference evidence="1 2" key="1">
    <citation type="journal article" date="2023" name="Mol. Ecol. Resour.">
        <title>Chromosome-level genome assembly of a triploid poplar Populus alba 'Berolinensis'.</title>
        <authorList>
            <person name="Chen S."/>
            <person name="Yu Y."/>
            <person name="Wang X."/>
            <person name="Wang S."/>
            <person name="Zhang T."/>
            <person name="Zhou Y."/>
            <person name="He R."/>
            <person name="Meng N."/>
            <person name="Wang Y."/>
            <person name="Liu W."/>
            <person name="Liu Z."/>
            <person name="Liu J."/>
            <person name="Guo Q."/>
            <person name="Huang H."/>
            <person name="Sederoff R.R."/>
            <person name="Wang G."/>
            <person name="Qu G."/>
            <person name="Chen S."/>
        </authorList>
    </citation>
    <scope>NUCLEOTIDE SEQUENCE [LARGE SCALE GENOMIC DNA]</scope>
    <source>
        <strain evidence="1">SC-2020</strain>
    </source>
</reference>
<sequence length="101" mass="11085">MEGSLFLNLEGGTPRTQFLQTIPWCSRKLVLTGGNISPMSGTPALEMKGNCLLLQTNTKTLSRSERSSSPTLIAVLGLDFLRTGPRFINSPVIFKYLNINL</sequence>
<accession>A0AAD6RQ87</accession>